<keyword evidence="3 6" id="KW-0812">Transmembrane</keyword>
<feature type="transmembrane region" description="Helical" evidence="6">
    <location>
        <begin position="279"/>
        <end position="298"/>
    </location>
</feature>
<feature type="transmembrane region" description="Helical" evidence="6">
    <location>
        <begin position="197"/>
        <end position="221"/>
    </location>
</feature>
<protein>
    <submittedName>
        <fullName evidence="7">ABC transporter permease</fullName>
    </submittedName>
</protein>
<dbReference type="RefSeq" id="WP_119120305.1">
    <property type="nucleotide sequence ID" value="NZ_QXIT01000124.1"/>
</dbReference>
<keyword evidence="9" id="KW-1185">Reference proteome</keyword>
<dbReference type="GO" id="GO:0022857">
    <property type="term" value="F:transmembrane transporter activity"/>
    <property type="evidence" value="ECO:0007669"/>
    <property type="project" value="InterPro"/>
</dbReference>
<dbReference type="Proteomes" id="UP000266489">
    <property type="component" value="Unassembled WGS sequence"/>
</dbReference>
<dbReference type="InterPro" id="IPR001851">
    <property type="entry name" value="ABC_transp_permease"/>
</dbReference>
<sequence>MNIAQINLTIAQMLDYTMPILFAALCGVLSENAGVVNIGLDGIMRFGAFFGLLGAFFSHSPWIGLLFGIAIGCLVGALHAFITIRWNGDQTVSGVAINVIAVGLMTYLLEFVFSTTGYSPQIQNYFGAQAYRVHLPFLAKIPLLGAFSNLSFMIWFGFICTVLMHVLLYHTVLGLRIRTCGENPKAATTLGINVFRIRWFAVVVGAALAGIGGATLSISSFSGFSDSMPNGVGFIGLAAMIFGKWTPFGALGAALLFGTGQIVQSIIAVTGIAPKLAPGLTLILPYVLTLAVLAGFVGKSIAPAADGLPYYKEQR</sequence>
<evidence type="ECO:0000313" key="7">
    <source>
        <dbReference type="EMBL" id="RIE07208.1"/>
    </source>
</evidence>
<accession>A0A398D4P0</accession>
<dbReference type="EMBL" id="QXIT01000124">
    <property type="protein sequence ID" value="RIE07208.1"/>
    <property type="molecule type" value="Genomic_DNA"/>
</dbReference>
<accession>A0A398D3Q9</accession>
<feature type="transmembrane region" description="Helical" evidence="6">
    <location>
        <begin position="20"/>
        <end position="40"/>
    </location>
</feature>
<reference evidence="9 10" key="1">
    <citation type="submission" date="2018-09" db="EMBL/GenBank/DDBJ databases">
        <title>Discovery and Ecogenomic Context for Candidatus Cryosericales, a Global Caldiserica Order Active in Thawing Permafrost.</title>
        <authorList>
            <person name="Martinez M.A."/>
            <person name="Woodcroft B.J."/>
            <person name="Ignacio Espinoza J.C."/>
            <person name="Zayed A."/>
            <person name="Singleton C.M."/>
            <person name="Boyd J."/>
            <person name="Li Y.-F."/>
            <person name="Purvine S."/>
            <person name="Maughan H."/>
            <person name="Hodgkins S.B."/>
            <person name="Anderson D."/>
            <person name="Sederholm M."/>
            <person name="Temperton B."/>
            <person name="Saleska S.R."/>
            <person name="Tyson G.W."/>
            <person name="Rich V.I."/>
        </authorList>
    </citation>
    <scope>NUCLEOTIDE SEQUENCE [LARGE SCALE GENOMIC DNA]</scope>
    <source>
        <strain evidence="8 10">SMC5</strain>
        <strain evidence="7 9">SMC6</strain>
    </source>
</reference>
<feature type="transmembrane region" description="Helical" evidence="6">
    <location>
        <begin position="152"/>
        <end position="177"/>
    </location>
</feature>
<evidence type="ECO:0000256" key="5">
    <source>
        <dbReference type="ARBA" id="ARBA00023136"/>
    </source>
</evidence>
<evidence type="ECO:0000256" key="6">
    <source>
        <dbReference type="SAM" id="Phobius"/>
    </source>
</evidence>
<comment type="subcellular location">
    <subcellularLocation>
        <location evidence="1">Cell membrane</location>
        <topology evidence="1">Multi-pass membrane protein</topology>
    </subcellularLocation>
</comment>
<organism evidence="7 9">
    <name type="scientific">Candidatus Cryosericum odellii</name>
    <dbReference type="NCBI Taxonomy" id="2290917"/>
    <lineage>
        <taxon>Bacteria</taxon>
        <taxon>Pseudomonadati</taxon>
        <taxon>Caldisericota/Cryosericota group</taxon>
        <taxon>Candidatus Cryosericota</taxon>
        <taxon>Candidatus Cryosericia</taxon>
        <taxon>Candidatus Cryosericales</taxon>
        <taxon>Candidatus Cryosericaceae</taxon>
        <taxon>Candidatus Cryosericum</taxon>
    </lineage>
</organism>
<keyword evidence="2" id="KW-1003">Cell membrane</keyword>
<evidence type="ECO:0000313" key="10">
    <source>
        <dbReference type="Proteomes" id="UP000266489"/>
    </source>
</evidence>
<name>A0A398D3Q9_9BACT</name>
<evidence type="ECO:0000313" key="9">
    <source>
        <dbReference type="Proteomes" id="UP000266260"/>
    </source>
</evidence>
<evidence type="ECO:0000256" key="1">
    <source>
        <dbReference type="ARBA" id="ARBA00004651"/>
    </source>
</evidence>
<dbReference type="GO" id="GO:0005886">
    <property type="term" value="C:plasma membrane"/>
    <property type="evidence" value="ECO:0007669"/>
    <property type="project" value="UniProtKB-SubCell"/>
</dbReference>
<dbReference type="AlphaFoldDB" id="A0A398D3Q9"/>
<evidence type="ECO:0000256" key="3">
    <source>
        <dbReference type="ARBA" id="ARBA00022692"/>
    </source>
</evidence>
<gene>
    <name evidence="8" type="ORF">SMC5_08100</name>
    <name evidence="7" type="ORF">SMC6_07290</name>
</gene>
<keyword evidence="4 6" id="KW-1133">Transmembrane helix</keyword>
<dbReference type="Proteomes" id="UP000266260">
    <property type="component" value="Unassembled WGS sequence"/>
</dbReference>
<dbReference type="EMBL" id="QXIU01000201">
    <property type="protein sequence ID" value="RIE08409.1"/>
    <property type="molecule type" value="Genomic_DNA"/>
</dbReference>
<comment type="caution">
    <text evidence="7">The sequence shown here is derived from an EMBL/GenBank/DDBJ whole genome shotgun (WGS) entry which is preliminary data.</text>
</comment>
<evidence type="ECO:0000256" key="2">
    <source>
        <dbReference type="ARBA" id="ARBA00022475"/>
    </source>
</evidence>
<proteinExistence type="predicted"/>
<dbReference type="CDD" id="cd06580">
    <property type="entry name" value="TM_PBP1_transp_TpRbsC_like"/>
    <property type="match status" value="1"/>
</dbReference>
<dbReference type="OrthoDB" id="9792579at2"/>
<evidence type="ECO:0000313" key="8">
    <source>
        <dbReference type="EMBL" id="RIE08409.1"/>
    </source>
</evidence>
<feature type="transmembrane region" description="Helical" evidence="6">
    <location>
        <begin position="60"/>
        <end position="82"/>
    </location>
</feature>
<dbReference type="PANTHER" id="PTHR43370">
    <property type="entry name" value="SUGAR ABC TRANSPORTER INTEGRAL MEMBRANE PROTEIN-RELATED"/>
    <property type="match status" value="1"/>
</dbReference>
<feature type="transmembrane region" description="Helical" evidence="6">
    <location>
        <begin position="94"/>
        <end position="113"/>
    </location>
</feature>
<dbReference type="PANTHER" id="PTHR43370:SF1">
    <property type="entry name" value="GUANOSINE ABC TRANSPORTER PERMEASE PROTEIN NUPQ"/>
    <property type="match status" value="1"/>
</dbReference>
<evidence type="ECO:0000256" key="4">
    <source>
        <dbReference type="ARBA" id="ARBA00022989"/>
    </source>
</evidence>
<dbReference type="Pfam" id="PF02653">
    <property type="entry name" value="BPD_transp_2"/>
    <property type="match status" value="1"/>
</dbReference>
<keyword evidence="5 6" id="KW-0472">Membrane</keyword>